<dbReference type="InterPro" id="IPR011990">
    <property type="entry name" value="TPR-like_helical_dom_sf"/>
</dbReference>
<evidence type="ECO:0000259" key="6">
    <source>
        <dbReference type="Pfam" id="PF07980"/>
    </source>
</evidence>
<organism evidence="8 9">
    <name type="scientific">Xylanibacter ruminicola</name>
    <name type="common">Prevotella ruminicola</name>
    <dbReference type="NCBI Taxonomy" id="839"/>
    <lineage>
        <taxon>Bacteria</taxon>
        <taxon>Pseudomonadati</taxon>
        <taxon>Bacteroidota</taxon>
        <taxon>Bacteroidia</taxon>
        <taxon>Bacteroidales</taxon>
        <taxon>Prevotellaceae</taxon>
        <taxon>Xylanibacter</taxon>
    </lineage>
</organism>
<protein>
    <submittedName>
        <fullName evidence="8">RagB/SusD family nutrient uptake outer membrane protein</fullName>
    </submittedName>
</protein>
<keyword evidence="3" id="KW-0732">Signal</keyword>
<feature type="domain" description="SusD-like N-terminal" evidence="7">
    <location>
        <begin position="22"/>
        <end position="219"/>
    </location>
</feature>
<evidence type="ECO:0000256" key="4">
    <source>
        <dbReference type="ARBA" id="ARBA00023136"/>
    </source>
</evidence>
<sequence>MMKKYIFMIGLSMTLGLSSCSDFLDETNRNAVTADVLYGTPEGYENLVNACYAYTKAFMGNTDGYSLTEMGTDCFTGAGSSSGNVPALAYYGAELNPTLKSFRYMWNVLYSGLNCTNAAISRIDNSGLDEATKRHRLGEVHFLRALYLHLITEIWGDAILYTNEIRAPETTAIRTPQAEIYQQIFTDLDEAATLLNGTQPKENGRVTLNAVKALRARLDLYRGNYSEAATLAKELINSGAYDLYDTFADTFDMVNEAGQNNKEAIWWVNYAGDANDQTLLSAFSVRPGGEDSPTLGNRVGNQSPIFACMSYWMVSGCGVWVTPDTHAPWVQSQPTLAYLHSFNEHIDQRYDATFKGVWLVNSTSSNYDPNFGPTYGAAGPLQIGDTAFVVSKYVYTDEERAQHHYKIYDANDVFDPITHKSFGTRDYFISGYKFHDSTNPTGWEYFSGRDWFVLRLAEMYLIAAEAEMQQGNKTEAVRLLNILREKRAIPGHEAEMRITEADLDIDFILDERGRELSMEQQRFFDLKRTGKFIERIKRMNPDVADVIQSYHQLRPIPQSEIDALTNKSEFKQNEGYQ</sequence>
<reference evidence="8" key="1">
    <citation type="submission" date="2019-04" db="EMBL/GenBank/DDBJ databases">
        <title>Evolution of Biomass-Degrading Anaerobic Consortia Revealed by Metagenomics.</title>
        <authorList>
            <person name="Peng X."/>
        </authorList>
    </citation>
    <scope>NUCLEOTIDE SEQUENCE</scope>
    <source>
        <strain evidence="8">SIG140</strain>
    </source>
</reference>
<dbReference type="Gene3D" id="1.25.40.390">
    <property type="match status" value="1"/>
</dbReference>
<comment type="subcellular location">
    <subcellularLocation>
        <location evidence="1">Cell outer membrane</location>
    </subcellularLocation>
</comment>
<proteinExistence type="inferred from homology"/>
<accession>A0A9D5S9M8</accession>
<dbReference type="AlphaFoldDB" id="A0A9D5S9M8"/>
<evidence type="ECO:0000256" key="2">
    <source>
        <dbReference type="ARBA" id="ARBA00006275"/>
    </source>
</evidence>
<name>A0A9D5S9M8_XYLRU</name>
<dbReference type="GO" id="GO:0009279">
    <property type="term" value="C:cell outer membrane"/>
    <property type="evidence" value="ECO:0007669"/>
    <property type="project" value="UniProtKB-SubCell"/>
</dbReference>
<evidence type="ECO:0000313" key="9">
    <source>
        <dbReference type="Proteomes" id="UP000806522"/>
    </source>
</evidence>
<dbReference type="Pfam" id="PF14322">
    <property type="entry name" value="SusD-like_3"/>
    <property type="match status" value="1"/>
</dbReference>
<dbReference type="Pfam" id="PF07980">
    <property type="entry name" value="SusD_RagB"/>
    <property type="match status" value="1"/>
</dbReference>
<evidence type="ECO:0000256" key="3">
    <source>
        <dbReference type="ARBA" id="ARBA00022729"/>
    </source>
</evidence>
<comment type="caution">
    <text evidence="8">The sequence shown here is derived from an EMBL/GenBank/DDBJ whole genome shotgun (WGS) entry which is preliminary data.</text>
</comment>
<dbReference type="Proteomes" id="UP000806522">
    <property type="component" value="Unassembled WGS sequence"/>
</dbReference>
<evidence type="ECO:0000313" key="8">
    <source>
        <dbReference type="EMBL" id="MBE6270182.1"/>
    </source>
</evidence>
<evidence type="ECO:0000256" key="1">
    <source>
        <dbReference type="ARBA" id="ARBA00004442"/>
    </source>
</evidence>
<comment type="similarity">
    <text evidence="2">Belongs to the SusD family.</text>
</comment>
<dbReference type="EMBL" id="SUYC01000004">
    <property type="protein sequence ID" value="MBE6270182.1"/>
    <property type="molecule type" value="Genomic_DNA"/>
</dbReference>
<gene>
    <name evidence="8" type="ORF">E7101_04450</name>
</gene>
<dbReference type="InterPro" id="IPR033985">
    <property type="entry name" value="SusD-like_N"/>
</dbReference>
<feature type="domain" description="RagB/SusD" evidence="6">
    <location>
        <begin position="263"/>
        <end position="576"/>
    </location>
</feature>
<keyword evidence="4" id="KW-0472">Membrane</keyword>
<dbReference type="PROSITE" id="PS51257">
    <property type="entry name" value="PROKAR_LIPOPROTEIN"/>
    <property type="match status" value="1"/>
</dbReference>
<dbReference type="SUPFAM" id="SSF48452">
    <property type="entry name" value="TPR-like"/>
    <property type="match status" value="1"/>
</dbReference>
<evidence type="ECO:0000256" key="5">
    <source>
        <dbReference type="ARBA" id="ARBA00023237"/>
    </source>
</evidence>
<evidence type="ECO:0000259" key="7">
    <source>
        <dbReference type="Pfam" id="PF14322"/>
    </source>
</evidence>
<keyword evidence="5" id="KW-0998">Cell outer membrane</keyword>
<dbReference type="InterPro" id="IPR012944">
    <property type="entry name" value="SusD_RagB_dom"/>
</dbReference>